<dbReference type="InterPro" id="IPR020018">
    <property type="entry name" value="Motility-assoc_lipoprot_GldH"/>
</dbReference>
<dbReference type="PROSITE" id="PS51257">
    <property type="entry name" value="PROKAR_LIPOPROTEIN"/>
    <property type="match status" value="1"/>
</dbReference>
<name>A0ABX1WY58_9BACT</name>
<protein>
    <submittedName>
        <fullName evidence="2">Gliding motility lipoprotein GldH</fullName>
    </submittedName>
</protein>
<organism evidence="2 3">
    <name type="scientific">Marinifilum caeruleilacunae</name>
    <dbReference type="NCBI Taxonomy" id="2499076"/>
    <lineage>
        <taxon>Bacteria</taxon>
        <taxon>Pseudomonadati</taxon>
        <taxon>Bacteroidota</taxon>
        <taxon>Bacteroidia</taxon>
        <taxon>Marinilabiliales</taxon>
        <taxon>Marinifilaceae</taxon>
    </lineage>
</organism>
<sequence>MKQVFRMLCVAVIVLSAQACDSNRVYEEYQKIPDYSWNLNHTLRFEIEVTDTIHAHNLYVNVRNTGAYAYSNMWLFLKRTSPDGSVVEDKFECNLATEKGEWFGSGFGDIFDLQIPYQQNIVFQKPGTYVFEIVQGMRDEDLKEVVNVGLRLEKAN</sequence>
<evidence type="ECO:0000313" key="2">
    <source>
        <dbReference type="EMBL" id="NOU60841.1"/>
    </source>
</evidence>
<comment type="caution">
    <text evidence="2">The sequence shown here is derived from an EMBL/GenBank/DDBJ whole genome shotgun (WGS) entry which is preliminary data.</text>
</comment>
<reference evidence="2 3" key="1">
    <citation type="submission" date="2018-12" db="EMBL/GenBank/DDBJ databases">
        <title>Marinifilum JC070 sp. nov., a marine bacterium isolated from Yongle Blue Hole in the South China Sea.</title>
        <authorList>
            <person name="Fu T."/>
        </authorList>
    </citation>
    <scope>NUCLEOTIDE SEQUENCE [LARGE SCALE GENOMIC DNA]</scope>
    <source>
        <strain evidence="2 3">JC070</strain>
    </source>
</reference>
<keyword evidence="2" id="KW-0449">Lipoprotein</keyword>
<dbReference type="NCBIfam" id="TIGR03511">
    <property type="entry name" value="GldH_lipo"/>
    <property type="match status" value="1"/>
</dbReference>
<dbReference type="EMBL" id="RZNH01000023">
    <property type="protein sequence ID" value="NOU60841.1"/>
    <property type="molecule type" value="Genomic_DNA"/>
</dbReference>
<accession>A0ABX1WY58</accession>
<dbReference type="RefSeq" id="WP_171596114.1">
    <property type="nucleotide sequence ID" value="NZ_RZNH01000023.1"/>
</dbReference>
<evidence type="ECO:0000313" key="3">
    <source>
        <dbReference type="Proteomes" id="UP000732105"/>
    </source>
</evidence>
<dbReference type="Pfam" id="PF14109">
    <property type="entry name" value="GldH_lipo"/>
    <property type="match status" value="1"/>
</dbReference>
<keyword evidence="3" id="KW-1185">Reference proteome</keyword>
<proteinExistence type="predicted"/>
<evidence type="ECO:0000256" key="1">
    <source>
        <dbReference type="SAM" id="SignalP"/>
    </source>
</evidence>
<keyword evidence="1" id="KW-0732">Signal</keyword>
<dbReference type="Proteomes" id="UP000732105">
    <property type="component" value="Unassembled WGS sequence"/>
</dbReference>
<feature type="signal peptide" evidence="1">
    <location>
        <begin position="1"/>
        <end position="19"/>
    </location>
</feature>
<feature type="chain" id="PRO_5045264323" evidence="1">
    <location>
        <begin position="20"/>
        <end position="156"/>
    </location>
</feature>
<gene>
    <name evidence="2" type="primary">gldH</name>
    <name evidence="2" type="ORF">ELS83_13540</name>
</gene>